<dbReference type="PANTHER" id="PTHR43124">
    <property type="entry name" value="PURINE EFFLUX PUMP PBUE"/>
    <property type="match status" value="1"/>
</dbReference>
<keyword evidence="4 6" id="KW-1133">Transmembrane helix</keyword>
<dbReference type="SUPFAM" id="SSF103473">
    <property type="entry name" value="MFS general substrate transporter"/>
    <property type="match status" value="1"/>
</dbReference>
<feature type="transmembrane region" description="Helical" evidence="6">
    <location>
        <begin position="60"/>
        <end position="79"/>
    </location>
</feature>
<feature type="transmembrane region" description="Helical" evidence="6">
    <location>
        <begin position="261"/>
        <end position="280"/>
    </location>
</feature>
<evidence type="ECO:0000313" key="9">
    <source>
        <dbReference type="Proteomes" id="UP001589891"/>
    </source>
</evidence>
<dbReference type="InterPro" id="IPR020846">
    <property type="entry name" value="MFS_dom"/>
</dbReference>
<protein>
    <submittedName>
        <fullName evidence="8">MFS transporter</fullName>
    </submittedName>
</protein>
<keyword evidence="5 6" id="KW-0472">Membrane</keyword>
<keyword evidence="9" id="KW-1185">Reference proteome</keyword>
<feature type="transmembrane region" description="Helical" evidence="6">
    <location>
        <begin position="287"/>
        <end position="305"/>
    </location>
</feature>
<accession>A0ABV6SG89</accession>
<gene>
    <name evidence="8" type="ORF">ACFFGX_02660</name>
</gene>
<dbReference type="InterPro" id="IPR036259">
    <property type="entry name" value="MFS_trans_sf"/>
</dbReference>
<dbReference type="InterPro" id="IPR011701">
    <property type="entry name" value="MFS"/>
</dbReference>
<feature type="transmembrane region" description="Helical" evidence="6">
    <location>
        <begin position="148"/>
        <end position="168"/>
    </location>
</feature>
<feature type="domain" description="Major facilitator superfamily (MFS) profile" evidence="7">
    <location>
        <begin position="24"/>
        <end position="400"/>
    </location>
</feature>
<evidence type="ECO:0000259" key="7">
    <source>
        <dbReference type="PROSITE" id="PS50850"/>
    </source>
</evidence>
<evidence type="ECO:0000313" key="8">
    <source>
        <dbReference type="EMBL" id="MFC0708542.1"/>
    </source>
</evidence>
<dbReference type="RefSeq" id="WP_376942607.1">
    <property type="nucleotide sequence ID" value="NZ_CP171449.1"/>
</dbReference>
<evidence type="ECO:0000256" key="2">
    <source>
        <dbReference type="ARBA" id="ARBA00022475"/>
    </source>
</evidence>
<feature type="transmembrane region" description="Helical" evidence="6">
    <location>
        <begin position="174"/>
        <end position="198"/>
    </location>
</feature>
<keyword evidence="2" id="KW-1003">Cell membrane</keyword>
<dbReference type="CDD" id="cd17324">
    <property type="entry name" value="MFS_NepI_like"/>
    <property type="match status" value="1"/>
</dbReference>
<name>A0ABV6SG89_AZOPA</name>
<evidence type="ECO:0000256" key="4">
    <source>
        <dbReference type="ARBA" id="ARBA00022989"/>
    </source>
</evidence>
<comment type="subcellular location">
    <subcellularLocation>
        <location evidence="1">Cell membrane</location>
        <topology evidence="1">Multi-pass membrane protein</topology>
    </subcellularLocation>
</comment>
<dbReference type="Pfam" id="PF07690">
    <property type="entry name" value="MFS_1"/>
    <property type="match status" value="2"/>
</dbReference>
<dbReference type="PROSITE" id="PS50850">
    <property type="entry name" value="MFS"/>
    <property type="match status" value="1"/>
</dbReference>
<dbReference type="InterPro" id="IPR050189">
    <property type="entry name" value="MFS_Efflux_Transporters"/>
</dbReference>
<dbReference type="EMBL" id="JBHLSS010000018">
    <property type="protein sequence ID" value="MFC0708542.1"/>
    <property type="molecule type" value="Genomic_DNA"/>
</dbReference>
<dbReference type="PANTHER" id="PTHR43124:SF3">
    <property type="entry name" value="CHLORAMPHENICOL EFFLUX PUMP RV0191"/>
    <property type="match status" value="1"/>
</dbReference>
<keyword evidence="3 6" id="KW-0812">Transmembrane</keyword>
<sequence>MNPDQSLQSEARSKHFATISPKVLIALITSLQFTYILDFMLVLPLGPDLAKDLNIHGNQVAWLTASYTFASLLSGLFTVPRLDRFDRRKALLWSLAGLALASLVCTLAHDLPSLLLGRAAAGLCAAPAIATGMAILIDQTPPPQRGTAIAKVMTGFSIATIAGIPLALEVADHLGWQAPFVLVAVLVALVAFAVARLLPPQTVHLRGPAGKPSLAMLGRPGVRLATLLQGLNQFSAFLVIPSFSAFYLLNLDYPREQLGTLYLMGGLVALGATQLAGYLGDRHGHRLPVGVASACFAVGLLPFFGLSALPLMLSFVLFMAGNAARTVCLAAAISHVPAPPERAGFMALQKMTQDFSVALAAGAAALVLGGGDGPLTHTGLLAALAIAGAGLVLWVLERLRRNLQPPA</sequence>
<evidence type="ECO:0000256" key="5">
    <source>
        <dbReference type="ARBA" id="ARBA00023136"/>
    </source>
</evidence>
<reference evidence="8 9" key="1">
    <citation type="submission" date="2024-09" db="EMBL/GenBank/DDBJ databases">
        <authorList>
            <person name="Sun Q."/>
            <person name="Mori K."/>
        </authorList>
    </citation>
    <scope>NUCLEOTIDE SEQUENCE [LARGE SCALE GENOMIC DNA]</scope>
    <source>
        <strain evidence="8 9">NCAIM B.01794</strain>
    </source>
</reference>
<proteinExistence type="predicted"/>
<feature type="transmembrane region" description="Helical" evidence="6">
    <location>
        <begin position="377"/>
        <end position="396"/>
    </location>
</feature>
<feature type="transmembrane region" description="Helical" evidence="6">
    <location>
        <begin position="91"/>
        <end position="109"/>
    </location>
</feature>
<dbReference type="Proteomes" id="UP001589891">
    <property type="component" value="Unassembled WGS sequence"/>
</dbReference>
<evidence type="ECO:0000256" key="6">
    <source>
        <dbReference type="SAM" id="Phobius"/>
    </source>
</evidence>
<feature type="transmembrane region" description="Helical" evidence="6">
    <location>
        <begin position="115"/>
        <end position="136"/>
    </location>
</feature>
<dbReference type="Gene3D" id="1.20.1250.20">
    <property type="entry name" value="MFS general substrate transporter like domains"/>
    <property type="match status" value="1"/>
</dbReference>
<organism evidence="8 9">
    <name type="scientific">Azorhizophilus paspali</name>
    <name type="common">Azotobacter paspali</name>
    <dbReference type="NCBI Taxonomy" id="69963"/>
    <lineage>
        <taxon>Bacteria</taxon>
        <taxon>Pseudomonadati</taxon>
        <taxon>Pseudomonadota</taxon>
        <taxon>Gammaproteobacteria</taxon>
        <taxon>Pseudomonadales</taxon>
        <taxon>Pseudomonadaceae</taxon>
        <taxon>Azorhizophilus</taxon>
    </lineage>
</organism>
<evidence type="ECO:0000256" key="3">
    <source>
        <dbReference type="ARBA" id="ARBA00022692"/>
    </source>
</evidence>
<comment type="caution">
    <text evidence="8">The sequence shown here is derived from an EMBL/GenBank/DDBJ whole genome shotgun (WGS) entry which is preliminary data.</text>
</comment>
<feature type="transmembrane region" description="Helical" evidence="6">
    <location>
        <begin position="224"/>
        <end position="249"/>
    </location>
</feature>
<feature type="transmembrane region" description="Helical" evidence="6">
    <location>
        <begin position="23"/>
        <end position="45"/>
    </location>
</feature>
<evidence type="ECO:0000256" key="1">
    <source>
        <dbReference type="ARBA" id="ARBA00004651"/>
    </source>
</evidence>